<geneLocation type="plasmid" evidence="1 2">
    <name>unnamed</name>
</geneLocation>
<dbReference type="EMBL" id="CP016375">
    <property type="protein sequence ID" value="AQX03703.1"/>
    <property type="molecule type" value="Genomic_DNA"/>
</dbReference>
<name>A0AAU8UZV2_9FLAO</name>
<proteinExistence type="predicted"/>
<organism evidence="1 2">
    <name type="scientific">Elizabethkingia anophelis</name>
    <dbReference type="NCBI Taxonomy" id="1117645"/>
    <lineage>
        <taxon>Bacteria</taxon>
        <taxon>Pseudomonadati</taxon>
        <taxon>Bacteroidota</taxon>
        <taxon>Flavobacteriia</taxon>
        <taxon>Flavobacteriales</taxon>
        <taxon>Weeksellaceae</taxon>
        <taxon>Elizabethkingia</taxon>
    </lineage>
</organism>
<keyword evidence="1" id="KW-0614">Plasmid</keyword>
<evidence type="ECO:0000313" key="1">
    <source>
        <dbReference type="EMBL" id="AQX03703.1"/>
    </source>
</evidence>
<sequence>MKEFIIKQIIDASSLELELKRFIVTRRTEIYRPEKMPKVGDNYSFNLYGKHIQCRVFLIEENEIFII</sequence>
<evidence type="ECO:0000313" key="2">
    <source>
        <dbReference type="Proteomes" id="UP000190848"/>
    </source>
</evidence>
<reference evidence="1 2" key="1">
    <citation type="submission" date="2016-07" db="EMBL/GenBank/DDBJ databases">
        <title>Revisiting the taxonomy of the Elizabethkingia Genus using Whole-Genome Sequencing, Optical Mapping, and MALDI-TOF, along with proposal of three novel Elizabethkingia species: Elizabethkingia bruuniana sp. nov., Elizabethkingia ursingii sp. nov., and Elizabethkingia occulta sp. nov.</title>
        <authorList>
            <person name="Nicholson A.C."/>
        </authorList>
    </citation>
    <scope>NUCLEOTIDE SEQUENCE [LARGE SCALE GENOMIC DNA]</scope>
    <source>
        <strain evidence="1 2">F3201</strain>
        <plasmid evidence="1 2">unnamed</plasmid>
    </source>
</reference>
<accession>A0AAU8UZV2</accession>
<protein>
    <submittedName>
        <fullName evidence="1">Uncharacterized protein</fullName>
    </submittedName>
</protein>
<dbReference type="Proteomes" id="UP000190848">
    <property type="component" value="Plasmid unnamed"/>
</dbReference>
<gene>
    <name evidence="1" type="ORF">BBD32_19355</name>
</gene>
<dbReference type="AlphaFoldDB" id="A0AAU8UZV2"/>